<evidence type="ECO:0000256" key="1">
    <source>
        <dbReference type="SAM" id="MobiDB-lite"/>
    </source>
</evidence>
<sequence>MMQLKAIRFDYGDPTPLLQREAREISSQVESGKSLHSLLWTGSGRSISGDGQPRKNINGKVSGGPLLASNRRHVIGRCQETEAVDGPAALMRNAHFQSLQRR</sequence>
<accession>A0AAD7S0I6</accession>
<reference evidence="2" key="1">
    <citation type="journal article" date="2023" name="Science">
        <title>Genome structures resolve the early diversification of teleost fishes.</title>
        <authorList>
            <person name="Parey E."/>
            <person name="Louis A."/>
            <person name="Montfort J."/>
            <person name="Bouchez O."/>
            <person name="Roques C."/>
            <person name="Iampietro C."/>
            <person name="Lluch J."/>
            <person name="Castinel A."/>
            <person name="Donnadieu C."/>
            <person name="Desvignes T."/>
            <person name="Floi Bucao C."/>
            <person name="Jouanno E."/>
            <person name="Wen M."/>
            <person name="Mejri S."/>
            <person name="Dirks R."/>
            <person name="Jansen H."/>
            <person name="Henkel C."/>
            <person name="Chen W.J."/>
            <person name="Zahm M."/>
            <person name="Cabau C."/>
            <person name="Klopp C."/>
            <person name="Thompson A.W."/>
            <person name="Robinson-Rechavi M."/>
            <person name="Braasch I."/>
            <person name="Lecointre G."/>
            <person name="Bobe J."/>
            <person name="Postlethwait J.H."/>
            <person name="Berthelot C."/>
            <person name="Roest Crollius H."/>
            <person name="Guiguen Y."/>
        </authorList>
    </citation>
    <scope>NUCLEOTIDE SEQUENCE</scope>
    <source>
        <strain evidence="2">NC1722</strain>
    </source>
</reference>
<keyword evidence="3" id="KW-1185">Reference proteome</keyword>
<name>A0AAD7S0I6_9TELE</name>
<evidence type="ECO:0000313" key="3">
    <source>
        <dbReference type="Proteomes" id="UP001221898"/>
    </source>
</evidence>
<protein>
    <submittedName>
        <fullName evidence="2">Uncharacterized protein</fullName>
    </submittedName>
</protein>
<dbReference type="AlphaFoldDB" id="A0AAD7S0I6"/>
<dbReference type="Proteomes" id="UP001221898">
    <property type="component" value="Unassembled WGS sequence"/>
</dbReference>
<organism evidence="2 3">
    <name type="scientific">Aldrovandia affinis</name>
    <dbReference type="NCBI Taxonomy" id="143900"/>
    <lineage>
        <taxon>Eukaryota</taxon>
        <taxon>Metazoa</taxon>
        <taxon>Chordata</taxon>
        <taxon>Craniata</taxon>
        <taxon>Vertebrata</taxon>
        <taxon>Euteleostomi</taxon>
        <taxon>Actinopterygii</taxon>
        <taxon>Neopterygii</taxon>
        <taxon>Teleostei</taxon>
        <taxon>Notacanthiformes</taxon>
        <taxon>Halosauridae</taxon>
        <taxon>Aldrovandia</taxon>
    </lineage>
</organism>
<evidence type="ECO:0000313" key="2">
    <source>
        <dbReference type="EMBL" id="KAJ8393663.1"/>
    </source>
</evidence>
<comment type="caution">
    <text evidence="2">The sequence shown here is derived from an EMBL/GenBank/DDBJ whole genome shotgun (WGS) entry which is preliminary data.</text>
</comment>
<dbReference type="EMBL" id="JAINUG010000135">
    <property type="protein sequence ID" value="KAJ8393663.1"/>
    <property type="molecule type" value="Genomic_DNA"/>
</dbReference>
<feature type="region of interest" description="Disordered" evidence="1">
    <location>
        <begin position="43"/>
        <end position="65"/>
    </location>
</feature>
<gene>
    <name evidence="2" type="ORF">AAFF_G00058820</name>
</gene>
<proteinExistence type="predicted"/>